<protein>
    <recommendedName>
        <fullName evidence="4">Lipoprotein</fullName>
    </recommendedName>
</protein>
<dbReference type="Proteomes" id="UP000651050">
    <property type="component" value="Unassembled WGS sequence"/>
</dbReference>
<dbReference type="EMBL" id="JADWYS010000001">
    <property type="protein sequence ID" value="MBG9388092.1"/>
    <property type="molecule type" value="Genomic_DNA"/>
</dbReference>
<feature type="signal peptide" evidence="1">
    <location>
        <begin position="1"/>
        <end position="15"/>
    </location>
</feature>
<evidence type="ECO:0000256" key="1">
    <source>
        <dbReference type="SAM" id="SignalP"/>
    </source>
</evidence>
<accession>A0A931H401</accession>
<dbReference type="RefSeq" id="WP_196985971.1">
    <property type="nucleotide sequence ID" value="NZ_JADWYS010000001.1"/>
</dbReference>
<dbReference type="PROSITE" id="PS51257">
    <property type="entry name" value="PROKAR_LIPOPROTEIN"/>
    <property type="match status" value="1"/>
</dbReference>
<gene>
    <name evidence="2" type="ORF">I5803_08680</name>
</gene>
<evidence type="ECO:0000313" key="3">
    <source>
        <dbReference type="Proteomes" id="UP000651050"/>
    </source>
</evidence>
<evidence type="ECO:0000313" key="2">
    <source>
        <dbReference type="EMBL" id="MBG9388092.1"/>
    </source>
</evidence>
<keyword evidence="1" id="KW-0732">Signal</keyword>
<feature type="chain" id="PRO_5037404051" description="Lipoprotein" evidence="1">
    <location>
        <begin position="16"/>
        <end position="74"/>
    </location>
</feature>
<keyword evidence="3" id="KW-1185">Reference proteome</keyword>
<organism evidence="2 3">
    <name type="scientific">Caenimonas aquaedulcis</name>
    <dbReference type="NCBI Taxonomy" id="2793270"/>
    <lineage>
        <taxon>Bacteria</taxon>
        <taxon>Pseudomonadati</taxon>
        <taxon>Pseudomonadota</taxon>
        <taxon>Betaproteobacteria</taxon>
        <taxon>Burkholderiales</taxon>
        <taxon>Comamonadaceae</taxon>
        <taxon>Caenimonas</taxon>
    </lineage>
</organism>
<name>A0A931H401_9BURK</name>
<comment type="caution">
    <text evidence="2">The sequence shown here is derived from an EMBL/GenBank/DDBJ whole genome shotgun (WGS) entry which is preliminary data.</text>
</comment>
<sequence length="74" mass="8126">MKRVLIVIWTFALLAACGETPQALDHSPKQDTAAFQGTGMSFTAAGWKPGDKASWEQQLKTRAQNGQNDYTKVN</sequence>
<reference evidence="2" key="1">
    <citation type="submission" date="2020-11" db="EMBL/GenBank/DDBJ databases">
        <title>Bacterial whole genome sequence for Caenimonas sp. DR4.4.</title>
        <authorList>
            <person name="Le V."/>
            <person name="Ko S.-R."/>
            <person name="Ahn C.-Y."/>
            <person name="Oh H.-M."/>
        </authorList>
    </citation>
    <scope>NUCLEOTIDE SEQUENCE</scope>
    <source>
        <strain evidence="2">DR4.4</strain>
    </source>
</reference>
<dbReference type="AlphaFoldDB" id="A0A931H401"/>
<proteinExistence type="predicted"/>
<evidence type="ECO:0008006" key="4">
    <source>
        <dbReference type="Google" id="ProtNLM"/>
    </source>
</evidence>